<dbReference type="PROSITE" id="PS51257">
    <property type="entry name" value="PROKAR_LIPOPROTEIN"/>
    <property type="match status" value="1"/>
</dbReference>
<dbReference type="GO" id="GO:0016799">
    <property type="term" value="F:hydrolase activity, hydrolyzing N-glycosyl compounds"/>
    <property type="evidence" value="ECO:0007669"/>
    <property type="project" value="InterPro"/>
</dbReference>
<dbReference type="InterPro" id="IPR001910">
    <property type="entry name" value="Inosine/uridine_hydrolase_dom"/>
</dbReference>
<reference evidence="2 3" key="1">
    <citation type="submission" date="2019-11" db="EMBL/GenBank/DDBJ databases">
        <authorList>
            <person name="Zheng R.K."/>
            <person name="Sun C.M."/>
        </authorList>
    </citation>
    <scope>NUCLEOTIDE SEQUENCE [LARGE SCALE GENOMIC DNA]</scope>
    <source>
        <strain evidence="2 3">WC007</strain>
    </source>
</reference>
<dbReference type="InterPro" id="IPR036452">
    <property type="entry name" value="Ribo_hydro-like"/>
</dbReference>
<evidence type="ECO:0000313" key="3">
    <source>
        <dbReference type="Proteomes" id="UP000428260"/>
    </source>
</evidence>
<organism evidence="2 3">
    <name type="scientific">Maribellus comscasis</name>
    <dbReference type="NCBI Taxonomy" id="2681766"/>
    <lineage>
        <taxon>Bacteria</taxon>
        <taxon>Pseudomonadati</taxon>
        <taxon>Bacteroidota</taxon>
        <taxon>Bacteroidia</taxon>
        <taxon>Marinilabiliales</taxon>
        <taxon>Prolixibacteraceae</taxon>
        <taxon>Maribellus</taxon>
    </lineage>
</organism>
<feature type="domain" description="Inosine/uridine-preferring nucleoside hydrolase" evidence="1">
    <location>
        <begin position="43"/>
        <end position="242"/>
    </location>
</feature>
<evidence type="ECO:0000259" key="1">
    <source>
        <dbReference type="Pfam" id="PF01156"/>
    </source>
</evidence>
<dbReference type="Proteomes" id="UP000428260">
    <property type="component" value="Chromosome"/>
</dbReference>
<proteinExistence type="predicted"/>
<name>A0A6I6JRV7_9BACT</name>
<dbReference type="AlphaFoldDB" id="A0A6I6JRV7"/>
<gene>
    <name evidence="2" type="ORF">GM418_09905</name>
</gene>
<dbReference type="Pfam" id="PF01156">
    <property type="entry name" value="IU_nuc_hydro"/>
    <property type="match status" value="1"/>
</dbReference>
<keyword evidence="2" id="KW-0378">Hydrolase</keyword>
<dbReference type="PANTHER" id="PTHR43264">
    <property type="match status" value="1"/>
</dbReference>
<accession>A0A6I6JRV7</accession>
<dbReference type="Gene3D" id="3.90.245.10">
    <property type="entry name" value="Ribonucleoside hydrolase-like"/>
    <property type="match status" value="1"/>
</dbReference>
<dbReference type="PANTHER" id="PTHR43264:SF1">
    <property type="entry name" value="INOSINE_URIDINE-PREFERRING NUCLEOSIDE HYDROLASE DOMAIN-CONTAINING PROTEIN"/>
    <property type="match status" value="1"/>
</dbReference>
<dbReference type="KEGG" id="mcos:GM418_09905"/>
<dbReference type="RefSeq" id="WP_158865605.1">
    <property type="nucleotide sequence ID" value="NZ_CP046401.1"/>
</dbReference>
<sequence length="365" mass="40179">MSYTKTSASFILSFFIAAILIQGCNSKEKSLKQAENKFQKPHIIFDTDIGGDYDDVGALAMIHALADNDEIEILATIASNVSPLVVPSIDVINTYFGRPNLPVGAPKTEGVAQDCGELHWSDSLSANYPHRYQKTSDAPDAVGVYRKILAEQPDTSVTVVTVGFLTNLKNLLLSGPDSFSPLNGKDLVAKKVKLWVAMAGKFPEGKEYNVMKDSASSVYVIENWPGKVVFSGFEIGVEVLTGLRLIKDGAPESPVRKVYAISIPKREYDKNGRRSWDQTAVLVAARGINPYFDVQKGKFIAHADGSNSWVDDPNGRHEYLLQKMPSDSLAYQIETLMMHTIRSFNSSLCSRKTTSNICTLDFTPR</sequence>
<evidence type="ECO:0000313" key="2">
    <source>
        <dbReference type="EMBL" id="QGY43959.1"/>
    </source>
</evidence>
<protein>
    <submittedName>
        <fullName evidence="2">Nucleoside hydrolase</fullName>
    </submittedName>
</protein>
<dbReference type="EMBL" id="CP046401">
    <property type="protein sequence ID" value="QGY43959.1"/>
    <property type="molecule type" value="Genomic_DNA"/>
</dbReference>
<keyword evidence="3" id="KW-1185">Reference proteome</keyword>
<dbReference type="SUPFAM" id="SSF53590">
    <property type="entry name" value="Nucleoside hydrolase"/>
    <property type="match status" value="1"/>
</dbReference>